<dbReference type="PANTHER" id="PTHR46820">
    <property type="entry name" value="HISTONE-LYSINE N-METHYLTRANSFERASE SETD7"/>
    <property type="match status" value="1"/>
</dbReference>
<gene>
    <name evidence="2" type="ORF">TCAL_12483</name>
</gene>
<dbReference type="Pfam" id="PF00856">
    <property type="entry name" value="SET"/>
    <property type="match status" value="1"/>
</dbReference>
<dbReference type="GO" id="GO:0008757">
    <property type="term" value="F:S-adenosylmethionine-dependent methyltransferase activity"/>
    <property type="evidence" value="ECO:0007669"/>
    <property type="project" value="UniProtKB-ARBA"/>
</dbReference>
<sequence>MKTALWGIFINGTMISAKEAVIVAQRCFDGVKRLRLSLSPNDEDFHFGRPNHMRFNFNPTQTDPYERKRVNVRETNDRGQGLFAKSRIEPGDVVAYYAGLIFDSKTHEMFSPNMTQSQVDEIHRMLIVLEGDLEMNLPRPYWELAQYRATLGHKVNHSFHQTNAEFIMSYHPRFGWIRALRATKRVSRGQEILVDYGYPIDDEQSPAWYLEAYHRYQDSCAKS</sequence>
<dbReference type="SUPFAM" id="SSF82199">
    <property type="entry name" value="SET domain"/>
    <property type="match status" value="1"/>
</dbReference>
<dbReference type="GO" id="GO:0008170">
    <property type="term" value="F:N-methyltransferase activity"/>
    <property type="evidence" value="ECO:0007669"/>
    <property type="project" value="UniProtKB-ARBA"/>
</dbReference>
<dbReference type="GO" id="GO:0003682">
    <property type="term" value="F:chromatin binding"/>
    <property type="evidence" value="ECO:0007669"/>
    <property type="project" value="TreeGrafter"/>
</dbReference>
<dbReference type="GO" id="GO:0008276">
    <property type="term" value="F:protein methyltransferase activity"/>
    <property type="evidence" value="ECO:0007669"/>
    <property type="project" value="UniProtKB-ARBA"/>
</dbReference>
<evidence type="ECO:0000313" key="3">
    <source>
        <dbReference type="Proteomes" id="UP000318571"/>
    </source>
</evidence>
<dbReference type="PROSITE" id="PS50280">
    <property type="entry name" value="SET"/>
    <property type="match status" value="1"/>
</dbReference>
<feature type="domain" description="SET" evidence="1">
    <location>
        <begin position="68"/>
        <end position="197"/>
    </location>
</feature>
<reference evidence="2 3" key="1">
    <citation type="journal article" date="2018" name="Nat. Ecol. Evol.">
        <title>Genomic signatures of mitonuclear coevolution across populations of Tigriopus californicus.</title>
        <authorList>
            <person name="Barreto F.S."/>
            <person name="Watson E.T."/>
            <person name="Lima T.G."/>
            <person name="Willett C.S."/>
            <person name="Edmands S."/>
            <person name="Li W."/>
            <person name="Burton R.S."/>
        </authorList>
    </citation>
    <scope>NUCLEOTIDE SEQUENCE [LARGE SCALE GENOMIC DNA]</scope>
    <source>
        <strain evidence="2 3">San Diego</strain>
    </source>
</reference>
<comment type="caution">
    <text evidence="2">The sequence shown here is derived from an EMBL/GenBank/DDBJ whole genome shotgun (WGS) entry which is preliminary data.</text>
</comment>
<keyword evidence="3" id="KW-1185">Reference proteome</keyword>
<evidence type="ECO:0000313" key="2">
    <source>
        <dbReference type="EMBL" id="TRY73645.1"/>
    </source>
</evidence>
<dbReference type="InterPro" id="IPR001214">
    <property type="entry name" value="SET_dom"/>
</dbReference>
<evidence type="ECO:0000259" key="1">
    <source>
        <dbReference type="PROSITE" id="PS50280"/>
    </source>
</evidence>
<dbReference type="GO" id="GO:0005694">
    <property type="term" value="C:chromosome"/>
    <property type="evidence" value="ECO:0007669"/>
    <property type="project" value="TreeGrafter"/>
</dbReference>
<dbReference type="EMBL" id="VCGU01000007">
    <property type="protein sequence ID" value="TRY73645.1"/>
    <property type="molecule type" value="Genomic_DNA"/>
</dbReference>
<accession>A0A553P7J0</accession>
<proteinExistence type="predicted"/>
<dbReference type="GO" id="GO:0005634">
    <property type="term" value="C:nucleus"/>
    <property type="evidence" value="ECO:0007669"/>
    <property type="project" value="TreeGrafter"/>
</dbReference>
<dbReference type="Proteomes" id="UP000318571">
    <property type="component" value="Chromosome 3"/>
</dbReference>
<dbReference type="AlphaFoldDB" id="A0A553P7J0"/>
<dbReference type="GO" id="GO:0070828">
    <property type="term" value="P:heterochromatin organization"/>
    <property type="evidence" value="ECO:0007669"/>
    <property type="project" value="TreeGrafter"/>
</dbReference>
<dbReference type="InterPro" id="IPR046341">
    <property type="entry name" value="SET_dom_sf"/>
</dbReference>
<dbReference type="STRING" id="6832.A0A553P7J0"/>
<organism evidence="2 3">
    <name type="scientific">Tigriopus californicus</name>
    <name type="common">Marine copepod</name>
    <dbReference type="NCBI Taxonomy" id="6832"/>
    <lineage>
        <taxon>Eukaryota</taxon>
        <taxon>Metazoa</taxon>
        <taxon>Ecdysozoa</taxon>
        <taxon>Arthropoda</taxon>
        <taxon>Crustacea</taxon>
        <taxon>Multicrustacea</taxon>
        <taxon>Hexanauplia</taxon>
        <taxon>Copepoda</taxon>
        <taxon>Harpacticoida</taxon>
        <taxon>Harpacticidae</taxon>
        <taxon>Tigriopus</taxon>
    </lineage>
</organism>
<dbReference type="Gene3D" id="2.170.270.10">
    <property type="entry name" value="SET domain"/>
    <property type="match status" value="1"/>
</dbReference>
<dbReference type="PANTHER" id="PTHR46820:SF1">
    <property type="entry name" value="HISTONE-LYSINE N-METHYLTRANSFERASE SETD7"/>
    <property type="match status" value="1"/>
</dbReference>
<name>A0A553P7J0_TIGCA</name>
<protein>
    <recommendedName>
        <fullName evidence="1">SET domain-containing protein</fullName>
    </recommendedName>
</protein>